<name>A0ABR0BBN3_PURLI</name>
<comment type="caution">
    <text evidence="2">The sequence shown here is derived from an EMBL/GenBank/DDBJ whole genome shotgun (WGS) entry which is preliminary data.</text>
</comment>
<protein>
    <submittedName>
        <fullName evidence="2">Uncharacterized protein</fullName>
    </submittedName>
</protein>
<evidence type="ECO:0000313" key="2">
    <source>
        <dbReference type="EMBL" id="KAK4060230.1"/>
    </source>
</evidence>
<evidence type="ECO:0000313" key="3">
    <source>
        <dbReference type="Proteomes" id="UP001287286"/>
    </source>
</evidence>
<dbReference type="Proteomes" id="UP001287286">
    <property type="component" value="Unassembled WGS sequence"/>
</dbReference>
<sequence length="220" mass="24057">MAAMESQLLHTSQPRREQSETTGPGDESLCRCCSLSVLVSDKNRQGGGRSLLVRKHAASPGTEKRETFYRFLRHGQLGLVSHRPAMHAVPETDRREVCARAARAEVRGPWSFTRGALVRHPAVTASHDRRKEPEIECSRPTWLAWARAGGACRQQASSLRRVDACCPGACKVGAWASLESHLSLASTGAAGLDLPQQQLHVCDDAHSAGANHVRQRPHCF</sequence>
<accession>A0ABR0BBN3</accession>
<reference evidence="2 3" key="1">
    <citation type="journal article" date="2024" name="Microbiol. Resour. Announc.">
        <title>Genome annotations for the ascomycete fungi Trichoderma harzianum, Trichoderma aggressivum, and Purpureocillium lilacinum.</title>
        <authorList>
            <person name="Beijen E.P.W."/>
            <person name="Ohm R.A."/>
        </authorList>
    </citation>
    <scope>NUCLEOTIDE SEQUENCE [LARGE SCALE GENOMIC DNA]</scope>
    <source>
        <strain evidence="2 3">CBS 150709</strain>
    </source>
</reference>
<dbReference type="EMBL" id="JAWRVI010000689">
    <property type="protein sequence ID" value="KAK4060230.1"/>
    <property type="molecule type" value="Genomic_DNA"/>
</dbReference>
<evidence type="ECO:0000256" key="1">
    <source>
        <dbReference type="SAM" id="MobiDB-lite"/>
    </source>
</evidence>
<feature type="region of interest" description="Disordered" evidence="1">
    <location>
        <begin position="1"/>
        <end position="26"/>
    </location>
</feature>
<keyword evidence="3" id="KW-1185">Reference proteome</keyword>
<organism evidence="2 3">
    <name type="scientific">Purpureocillium lilacinum</name>
    <name type="common">Paecilomyces lilacinus</name>
    <dbReference type="NCBI Taxonomy" id="33203"/>
    <lineage>
        <taxon>Eukaryota</taxon>
        <taxon>Fungi</taxon>
        <taxon>Dikarya</taxon>
        <taxon>Ascomycota</taxon>
        <taxon>Pezizomycotina</taxon>
        <taxon>Sordariomycetes</taxon>
        <taxon>Hypocreomycetidae</taxon>
        <taxon>Hypocreales</taxon>
        <taxon>Ophiocordycipitaceae</taxon>
        <taxon>Purpureocillium</taxon>
    </lineage>
</organism>
<gene>
    <name evidence="2" type="ORF">Purlil1_14303</name>
</gene>
<proteinExistence type="predicted"/>